<feature type="region of interest" description="Disordered" evidence="5">
    <location>
        <begin position="44"/>
        <end position="72"/>
    </location>
</feature>
<dbReference type="PROSITE" id="PS00603">
    <property type="entry name" value="TK_CELLULAR_TYPE"/>
    <property type="match status" value="1"/>
</dbReference>
<dbReference type="OrthoDB" id="439028at2759"/>
<dbReference type="EMBL" id="ATMH01010773">
    <property type="protein sequence ID" value="EPY16955.1"/>
    <property type="molecule type" value="Genomic_DNA"/>
</dbReference>
<sequence>MLCQAKEASFTLRTVDAMEQELIGGADMYVAACRQCYVKGVPPRAPEHARGGGAGGQGGGAAPRERGRHAPP</sequence>
<comment type="caution">
    <text evidence="6">The sequence shown here is derived from an EMBL/GenBank/DDBJ whole genome shotgun (WGS) entry which is preliminary data.</text>
</comment>
<dbReference type="Pfam" id="PF00265">
    <property type="entry name" value="TK"/>
    <property type="match status" value="1"/>
</dbReference>
<accession>S9V2B2</accession>
<feature type="compositionally biased region" description="Gly residues" evidence="5">
    <location>
        <begin position="51"/>
        <end position="61"/>
    </location>
</feature>
<keyword evidence="1" id="KW-0808">Transferase</keyword>
<proteinExistence type="predicted"/>
<evidence type="ECO:0000313" key="6">
    <source>
        <dbReference type="EMBL" id="EPY16955.1"/>
    </source>
</evidence>
<organism evidence="6 7">
    <name type="scientific">Strigomonas culicis</name>
    <dbReference type="NCBI Taxonomy" id="28005"/>
    <lineage>
        <taxon>Eukaryota</taxon>
        <taxon>Discoba</taxon>
        <taxon>Euglenozoa</taxon>
        <taxon>Kinetoplastea</taxon>
        <taxon>Metakinetoplastina</taxon>
        <taxon>Trypanosomatida</taxon>
        <taxon>Trypanosomatidae</taxon>
        <taxon>Strigomonadinae</taxon>
        <taxon>Strigomonas</taxon>
    </lineage>
</organism>
<dbReference type="InterPro" id="IPR020633">
    <property type="entry name" value="Thymidine_kinase_CS"/>
</dbReference>
<evidence type="ECO:0000256" key="1">
    <source>
        <dbReference type="ARBA" id="ARBA00022679"/>
    </source>
</evidence>
<name>S9V2B2_9TRYP</name>
<protein>
    <recommendedName>
        <fullName evidence="8">Thymidine kinase</fullName>
    </recommendedName>
</protein>
<dbReference type="InterPro" id="IPR001267">
    <property type="entry name" value="Thymidine_kinase"/>
</dbReference>
<evidence type="ECO:0000256" key="2">
    <source>
        <dbReference type="ARBA" id="ARBA00022741"/>
    </source>
</evidence>
<reference evidence="6 7" key="1">
    <citation type="journal article" date="2013" name="PLoS ONE">
        <title>Predicting the Proteins of Angomonas deanei, Strigomonas culicis and Their Respective Endosymbionts Reveals New Aspects of the Trypanosomatidae Family.</title>
        <authorList>
            <person name="Motta M.C."/>
            <person name="Martins A.C."/>
            <person name="de Souza S.S."/>
            <person name="Catta-Preta C.M."/>
            <person name="Silva R."/>
            <person name="Klein C.C."/>
            <person name="de Almeida L.G."/>
            <person name="de Lima Cunha O."/>
            <person name="Ciapina L.P."/>
            <person name="Brocchi M."/>
            <person name="Colabardini A.C."/>
            <person name="de Araujo Lima B."/>
            <person name="Machado C.R."/>
            <person name="de Almeida Soares C.M."/>
            <person name="Probst C.M."/>
            <person name="de Menezes C.B."/>
            <person name="Thompson C.E."/>
            <person name="Bartholomeu D.C."/>
            <person name="Gradia D.F."/>
            <person name="Pavoni D.P."/>
            <person name="Grisard E.C."/>
            <person name="Fantinatti-Garboggini F."/>
            <person name="Marchini F.K."/>
            <person name="Rodrigues-Luiz G.F."/>
            <person name="Wagner G."/>
            <person name="Goldman G.H."/>
            <person name="Fietto J.L."/>
            <person name="Elias M.C."/>
            <person name="Goldman M.H."/>
            <person name="Sagot M.F."/>
            <person name="Pereira M."/>
            <person name="Stoco P.H."/>
            <person name="de Mendonca-Neto R.P."/>
            <person name="Teixeira S.M."/>
            <person name="Maciel T.E."/>
            <person name="de Oliveira Mendes T.A."/>
            <person name="Urmenyi T.P."/>
            <person name="de Souza W."/>
            <person name="Schenkman S."/>
            <person name="de Vasconcelos A.T."/>
        </authorList>
    </citation>
    <scope>NUCLEOTIDE SEQUENCE [LARGE SCALE GENOMIC DNA]</scope>
</reference>
<dbReference type="FunFam" id="3.30.60.20:FF:000051">
    <property type="entry name" value="Thymidine kinase"/>
    <property type="match status" value="1"/>
</dbReference>
<keyword evidence="3" id="KW-0418">Kinase</keyword>
<dbReference type="Gene3D" id="3.30.60.20">
    <property type="match status" value="1"/>
</dbReference>
<evidence type="ECO:0000256" key="4">
    <source>
        <dbReference type="ARBA" id="ARBA00022840"/>
    </source>
</evidence>
<keyword evidence="2" id="KW-0547">Nucleotide-binding</keyword>
<keyword evidence="7" id="KW-1185">Reference proteome</keyword>
<dbReference type="SUPFAM" id="SSF57716">
    <property type="entry name" value="Glucocorticoid receptor-like (DNA-binding domain)"/>
    <property type="match status" value="1"/>
</dbReference>
<dbReference type="Proteomes" id="UP000015354">
    <property type="component" value="Unassembled WGS sequence"/>
</dbReference>
<evidence type="ECO:0000256" key="3">
    <source>
        <dbReference type="ARBA" id="ARBA00022777"/>
    </source>
</evidence>
<keyword evidence="4" id="KW-0067">ATP-binding</keyword>
<dbReference type="AlphaFoldDB" id="S9V2B2"/>
<dbReference type="GO" id="GO:0004797">
    <property type="term" value="F:thymidine kinase activity"/>
    <property type="evidence" value="ECO:0007669"/>
    <property type="project" value="InterPro"/>
</dbReference>
<gene>
    <name evidence="6" type="ORF">STCU_10901</name>
</gene>
<evidence type="ECO:0008006" key="8">
    <source>
        <dbReference type="Google" id="ProtNLM"/>
    </source>
</evidence>
<dbReference type="GO" id="GO:0005524">
    <property type="term" value="F:ATP binding"/>
    <property type="evidence" value="ECO:0007669"/>
    <property type="project" value="UniProtKB-KW"/>
</dbReference>
<evidence type="ECO:0000313" key="7">
    <source>
        <dbReference type="Proteomes" id="UP000015354"/>
    </source>
</evidence>
<evidence type="ECO:0000256" key="5">
    <source>
        <dbReference type="SAM" id="MobiDB-lite"/>
    </source>
</evidence>